<reference evidence="2" key="1">
    <citation type="journal article" date="2020" name="mSystems">
        <title>Genome- and Community-Level Interaction Insights into Carbon Utilization and Element Cycling Functions of Hydrothermarchaeota in Hydrothermal Sediment.</title>
        <authorList>
            <person name="Zhou Z."/>
            <person name="Liu Y."/>
            <person name="Xu W."/>
            <person name="Pan J."/>
            <person name="Luo Z.H."/>
            <person name="Li M."/>
        </authorList>
    </citation>
    <scope>NUCLEOTIDE SEQUENCE [LARGE SCALE GENOMIC DNA]</scope>
    <source>
        <strain evidence="2">SpSt-418</strain>
    </source>
</reference>
<name>A0A7C3PHX6_9CYAN</name>
<evidence type="ECO:0000256" key="1">
    <source>
        <dbReference type="SAM" id="Phobius"/>
    </source>
</evidence>
<gene>
    <name evidence="2" type="ORF">ENR64_10865</name>
</gene>
<dbReference type="EMBL" id="DSRU01000159">
    <property type="protein sequence ID" value="HFM98236.1"/>
    <property type="molecule type" value="Genomic_DNA"/>
</dbReference>
<feature type="transmembrane region" description="Helical" evidence="1">
    <location>
        <begin position="101"/>
        <end position="126"/>
    </location>
</feature>
<comment type="caution">
    <text evidence="2">The sequence shown here is derived from an EMBL/GenBank/DDBJ whole genome shotgun (WGS) entry which is preliminary data.</text>
</comment>
<keyword evidence="1" id="KW-1133">Transmembrane helix</keyword>
<dbReference type="AlphaFoldDB" id="A0A7C3PHX6"/>
<organism evidence="2">
    <name type="scientific">Oscillatoriales cyanobacterium SpSt-418</name>
    <dbReference type="NCBI Taxonomy" id="2282169"/>
    <lineage>
        <taxon>Bacteria</taxon>
        <taxon>Bacillati</taxon>
        <taxon>Cyanobacteriota</taxon>
        <taxon>Cyanophyceae</taxon>
        <taxon>Oscillatoriophycideae</taxon>
        <taxon>Oscillatoriales</taxon>
    </lineage>
</organism>
<proteinExistence type="predicted"/>
<evidence type="ECO:0000313" key="2">
    <source>
        <dbReference type="EMBL" id="HFM98236.1"/>
    </source>
</evidence>
<keyword evidence="1" id="KW-0472">Membrane</keyword>
<keyword evidence="1" id="KW-0812">Transmembrane</keyword>
<feature type="transmembrane region" description="Helical" evidence="1">
    <location>
        <begin position="73"/>
        <end position="95"/>
    </location>
</feature>
<protein>
    <submittedName>
        <fullName evidence="2">Uncharacterized protein</fullName>
    </submittedName>
</protein>
<accession>A0A7C3PHX6</accession>
<sequence length="172" mass="18783">MTLPHPPRYRSAKRRSSQLAAVVLPDESTAFQLYRLLQQHGISPENLAIVGKGYNSAEQVGLLRPAELIRRRAVSLGLHSLIIGAILSGGALLIWDLAINPYLLVGLTGFFCSLVGVLTGIVLGAWGEGGIASLYHYHLSKGRYLLLIEGPATIVSWGREVLRQYTTPSLRR</sequence>